<dbReference type="EMBL" id="BMAT01009100">
    <property type="protein sequence ID" value="GFR98575.1"/>
    <property type="molecule type" value="Genomic_DNA"/>
</dbReference>
<comment type="caution">
    <text evidence="1">The sequence shown here is derived from an EMBL/GenBank/DDBJ whole genome shotgun (WGS) entry which is preliminary data.</text>
</comment>
<evidence type="ECO:0000313" key="1">
    <source>
        <dbReference type="EMBL" id="GFR98575.1"/>
    </source>
</evidence>
<dbReference type="Proteomes" id="UP000762676">
    <property type="component" value="Unassembled WGS sequence"/>
</dbReference>
<proteinExistence type="predicted"/>
<gene>
    <name evidence="1" type="ORF">ElyMa_004505600</name>
</gene>
<keyword evidence="2" id="KW-1185">Reference proteome</keyword>
<protein>
    <submittedName>
        <fullName evidence="1">Uncharacterized protein</fullName>
    </submittedName>
</protein>
<sequence>MEKIEKFQIVFNNPSATYLAGETVYGYGWIVIKEPVYVSRDISFPRIVRIFKIYYDESAVVNKSRPHRCET</sequence>
<name>A0AAV4HMB5_9GAST</name>
<accession>A0AAV4HMB5</accession>
<dbReference type="AlphaFoldDB" id="A0AAV4HMB5"/>
<reference evidence="1 2" key="1">
    <citation type="journal article" date="2021" name="Elife">
        <title>Chloroplast acquisition without the gene transfer in kleptoplastic sea slugs, Plakobranchus ocellatus.</title>
        <authorList>
            <person name="Maeda T."/>
            <person name="Takahashi S."/>
            <person name="Yoshida T."/>
            <person name="Shimamura S."/>
            <person name="Takaki Y."/>
            <person name="Nagai Y."/>
            <person name="Toyoda A."/>
            <person name="Suzuki Y."/>
            <person name="Arimoto A."/>
            <person name="Ishii H."/>
            <person name="Satoh N."/>
            <person name="Nishiyama T."/>
            <person name="Hasebe M."/>
            <person name="Maruyama T."/>
            <person name="Minagawa J."/>
            <person name="Obokata J."/>
            <person name="Shigenobu S."/>
        </authorList>
    </citation>
    <scope>NUCLEOTIDE SEQUENCE [LARGE SCALE GENOMIC DNA]</scope>
</reference>
<evidence type="ECO:0000313" key="2">
    <source>
        <dbReference type="Proteomes" id="UP000762676"/>
    </source>
</evidence>
<organism evidence="1 2">
    <name type="scientific">Elysia marginata</name>
    <dbReference type="NCBI Taxonomy" id="1093978"/>
    <lineage>
        <taxon>Eukaryota</taxon>
        <taxon>Metazoa</taxon>
        <taxon>Spiralia</taxon>
        <taxon>Lophotrochozoa</taxon>
        <taxon>Mollusca</taxon>
        <taxon>Gastropoda</taxon>
        <taxon>Heterobranchia</taxon>
        <taxon>Euthyneura</taxon>
        <taxon>Panpulmonata</taxon>
        <taxon>Sacoglossa</taxon>
        <taxon>Placobranchoidea</taxon>
        <taxon>Plakobranchidae</taxon>
        <taxon>Elysia</taxon>
    </lineage>
</organism>